<dbReference type="GO" id="GO:0016301">
    <property type="term" value="F:kinase activity"/>
    <property type="evidence" value="ECO:0007669"/>
    <property type="project" value="UniProtKB-KW"/>
</dbReference>
<dbReference type="PANTHER" id="PTHR12592">
    <property type="entry name" value="ATP-DEPENDENT (S)-NAD(P)H-HYDRATE DEHYDRATASE FAMILY MEMBER"/>
    <property type="match status" value="1"/>
</dbReference>
<evidence type="ECO:0000256" key="1">
    <source>
        <dbReference type="ARBA" id="ARBA00000013"/>
    </source>
</evidence>
<comment type="similarity">
    <text evidence="4 19">In the C-terminal section; belongs to the NnrD/CARKD family.</text>
</comment>
<dbReference type="PANTHER" id="PTHR12592:SF0">
    <property type="entry name" value="ATP-DEPENDENT (S)-NAD(P)H-HYDRATE DEHYDRATASE"/>
    <property type="match status" value="1"/>
</dbReference>
<dbReference type="STRING" id="1144748.KS2013_1916"/>
<dbReference type="PROSITE" id="PS01050">
    <property type="entry name" value="YJEF_C_2"/>
    <property type="match status" value="1"/>
</dbReference>
<dbReference type="GO" id="GO:0046872">
    <property type="term" value="F:metal ion binding"/>
    <property type="evidence" value="ECO:0007669"/>
    <property type="project" value="UniProtKB-UniRule"/>
</dbReference>
<evidence type="ECO:0000256" key="15">
    <source>
        <dbReference type="ARBA" id="ARBA00048238"/>
    </source>
</evidence>
<dbReference type="Proteomes" id="UP000094147">
    <property type="component" value="Chromosome"/>
</dbReference>
<dbReference type="KEGG" id="ksd:KS2013_1916"/>
<keyword evidence="12 17" id="KW-0456">Lyase</keyword>
<dbReference type="EC" id="4.2.1.136" evidence="19"/>
<feature type="binding site" evidence="18">
    <location>
        <begin position="138"/>
        <end position="144"/>
    </location>
    <ligand>
        <name>(6S)-NADPHX</name>
        <dbReference type="ChEBI" id="CHEBI:64076"/>
    </ligand>
</feature>
<keyword evidence="22" id="KW-0418">Kinase</keyword>
<evidence type="ECO:0000256" key="17">
    <source>
        <dbReference type="HAMAP-Rule" id="MF_01965"/>
    </source>
</evidence>
<keyword evidence="22" id="KW-0808">Transferase</keyword>
<feature type="binding site" evidence="18">
    <location>
        <position position="61"/>
    </location>
    <ligand>
        <name>K(+)</name>
        <dbReference type="ChEBI" id="CHEBI:29103"/>
    </ligand>
</feature>
<feature type="binding site" evidence="18">
    <location>
        <position position="134"/>
    </location>
    <ligand>
        <name>K(+)</name>
        <dbReference type="ChEBI" id="CHEBI:29103"/>
    </ligand>
</feature>
<dbReference type="RefSeq" id="WP_068993153.1">
    <property type="nucleotide sequence ID" value="NZ_CP012418.1"/>
</dbReference>
<evidence type="ECO:0000256" key="18">
    <source>
        <dbReference type="HAMAP-Rule" id="MF_01966"/>
    </source>
</evidence>
<evidence type="ECO:0000256" key="13">
    <source>
        <dbReference type="ARBA" id="ARBA00023268"/>
    </source>
</evidence>
<dbReference type="NCBIfam" id="TIGR00196">
    <property type="entry name" value="yjeF_cterm"/>
    <property type="match status" value="1"/>
</dbReference>
<dbReference type="SUPFAM" id="SSF53613">
    <property type="entry name" value="Ribokinase-like"/>
    <property type="match status" value="1"/>
</dbReference>
<comment type="catalytic activity">
    <reaction evidence="16 17 19">
        <text>(6S)-NADPHX + ADP = AMP + phosphate + NADPH + H(+)</text>
        <dbReference type="Rhea" id="RHEA:32235"/>
        <dbReference type="ChEBI" id="CHEBI:15378"/>
        <dbReference type="ChEBI" id="CHEBI:43474"/>
        <dbReference type="ChEBI" id="CHEBI:57783"/>
        <dbReference type="ChEBI" id="CHEBI:64076"/>
        <dbReference type="ChEBI" id="CHEBI:456215"/>
        <dbReference type="ChEBI" id="CHEBI:456216"/>
        <dbReference type="EC" id="4.2.1.136"/>
    </reaction>
</comment>
<proteinExistence type="inferred from homology"/>
<gene>
    <name evidence="17" type="primary">nnrD</name>
    <name evidence="18" type="synonym">nnrE</name>
    <name evidence="22" type="ORF">KS2013_1916</name>
</gene>
<evidence type="ECO:0000313" key="23">
    <source>
        <dbReference type="Proteomes" id="UP000094147"/>
    </source>
</evidence>
<dbReference type="InterPro" id="IPR036652">
    <property type="entry name" value="YjeF_N_dom_sf"/>
</dbReference>
<evidence type="ECO:0000313" key="22">
    <source>
        <dbReference type="EMBL" id="AOE50625.1"/>
    </source>
</evidence>
<dbReference type="EC" id="5.1.99.6" evidence="19"/>
<dbReference type="InterPro" id="IPR004443">
    <property type="entry name" value="YjeF_N_dom"/>
</dbReference>
<keyword evidence="5 18" id="KW-0479">Metal-binding</keyword>
<dbReference type="PROSITE" id="PS01049">
    <property type="entry name" value="YJEF_C_1"/>
    <property type="match status" value="1"/>
</dbReference>
<organism evidence="22 23">
    <name type="scientific">Kangiella sediminilitoris</name>
    <dbReference type="NCBI Taxonomy" id="1144748"/>
    <lineage>
        <taxon>Bacteria</taxon>
        <taxon>Pseudomonadati</taxon>
        <taxon>Pseudomonadota</taxon>
        <taxon>Gammaproteobacteria</taxon>
        <taxon>Kangiellales</taxon>
        <taxon>Kangiellaceae</taxon>
        <taxon>Kangiella</taxon>
    </lineage>
</organism>
<feature type="domain" description="YjeF N-terminal" evidence="21">
    <location>
        <begin position="12"/>
        <end position="229"/>
    </location>
</feature>
<dbReference type="GO" id="GO:0005524">
    <property type="term" value="F:ATP binding"/>
    <property type="evidence" value="ECO:0007669"/>
    <property type="project" value="UniProtKB-UniRule"/>
</dbReference>
<evidence type="ECO:0000256" key="4">
    <source>
        <dbReference type="ARBA" id="ARBA00009524"/>
    </source>
</evidence>
<dbReference type="Gene3D" id="3.40.50.10260">
    <property type="entry name" value="YjeF N-terminal domain"/>
    <property type="match status" value="1"/>
</dbReference>
<evidence type="ECO:0000256" key="10">
    <source>
        <dbReference type="ARBA" id="ARBA00023027"/>
    </source>
</evidence>
<dbReference type="InterPro" id="IPR030677">
    <property type="entry name" value="Nnr"/>
</dbReference>
<keyword evidence="10 17" id="KW-0520">NAD</keyword>
<feature type="binding site" evidence="17">
    <location>
        <position position="274"/>
    </location>
    <ligand>
        <name>(6S)-NADPHX</name>
        <dbReference type="ChEBI" id="CHEBI:64076"/>
    </ligand>
</feature>
<dbReference type="Gene3D" id="3.40.1190.20">
    <property type="match status" value="1"/>
</dbReference>
<evidence type="ECO:0000256" key="6">
    <source>
        <dbReference type="ARBA" id="ARBA00022741"/>
    </source>
</evidence>
<dbReference type="Pfam" id="PF03853">
    <property type="entry name" value="YjeF_N"/>
    <property type="match status" value="1"/>
</dbReference>
<comment type="similarity">
    <text evidence="18">Belongs to the NnrE/AIBP family.</text>
</comment>
<evidence type="ECO:0000256" key="12">
    <source>
        <dbReference type="ARBA" id="ARBA00023239"/>
    </source>
</evidence>
<dbReference type="OrthoDB" id="9806925at2"/>
<dbReference type="PROSITE" id="PS51383">
    <property type="entry name" value="YJEF_C_3"/>
    <property type="match status" value="1"/>
</dbReference>
<dbReference type="GO" id="GO:0110051">
    <property type="term" value="P:metabolite repair"/>
    <property type="evidence" value="ECO:0007669"/>
    <property type="project" value="TreeGrafter"/>
</dbReference>
<comment type="function">
    <text evidence="14 19">Bifunctional enzyme that catalyzes the epimerization of the S- and R-forms of NAD(P)HX and the dehydration of the S-form of NAD(P)HX at the expense of ADP, which is converted to AMP. This allows the repair of both epimers of NAD(P)HX, a damaged form of NAD(P)H that is a result of enzymatic or heat-dependent hydration.</text>
</comment>
<dbReference type="SUPFAM" id="SSF64153">
    <property type="entry name" value="YjeF N-terminal domain-like"/>
    <property type="match status" value="1"/>
</dbReference>
<dbReference type="InterPro" id="IPR000631">
    <property type="entry name" value="CARKD"/>
</dbReference>
<comment type="cofactor">
    <cofactor evidence="17">
        <name>Mg(2+)</name>
        <dbReference type="ChEBI" id="CHEBI:18420"/>
    </cofactor>
</comment>
<evidence type="ECO:0000256" key="19">
    <source>
        <dbReference type="PIRNR" id="PIRNR017184"/>
    </source>
</evidence>
<feature type="binding site" evidence="18">
    <location>
        <position position="170"/>
    </location>
    <ligand>
        <name>K(+)</name>
        <dbReference type="ChEBI" id="CHEBI:29103"/>
    </ligand>
</feature>
<sequence length="534" mass="57147">MTAQPLFFVDSIKAIETAFVKQKQIDLYELMLRAGSGAFAQIQKQVGEARQWLIATGAGNNAGDGLVVARLALEAGFDVTLLALKPYEKLSGDPAQAWQALQSAVNTKAEHQRFEVLEWDSFNQRNDQYEVVIDALLGTGVNGELYEPYRKAIEAINAIRAIKVSLDIPTGVYADSGCVAEYDGKPTVFQADITISFVALKAGQVMNSALQYQGRLILENLGVQEPLSYAERPAAWRPKLTELKHLLPQRSAVGSKFDAGHVLVIGGGKNLGGAAILSANSAISTGAGLVSCWLDSDNQSAALAYCPEVMWYGLSESENIESRFEQQLGRFQAVAIGPGLGRDAIARSRFEQAMIALKDSETPVVIDADGLYWLSKGSYTLPKNCIITPHAGEAVRLLNAKEQDVLASGRIEPQLSVDTAYVEQNRIKVAENLARKYGATCVLKGAATIVSNGTESYVTAGADAAFLTAGLGDVLTGLICSLLAQGVNPLETAMLASELHFAAGKSAAAGRHRGMLASEVISALNRLINQLEQE</sequence>
<feature type="binding site" evidence="17">
    <location>
        <position position="339"/>
    </location>
    <ligand>
        <name>(6S)-NADPHX</name>
        <dbReference type="ChEBI" id="CHEBI:64076"/>
    </ligand>
</feature>
<dbReference type="NCBIfam" id="TIGR00197">
    <property type="entry name" value="yjeF_nterm"/>
    <property type="match status" value="1"/>
</dbReference>
<dbReference type="PROSITE" id="PS51385">
    <property type="entry name" value="YJEF_N"/>
    <property type="match status" value="1"/>
</dbReference>
<dbReference type="AlphaFoldDB" id="A0A1B3BCX8"/>
<comment type="cofactor">
    <cofactor evidence="18 19">
        <name>K(+)</name>
        <dbReference type="ChEBI" id="CHEBI:29103"/>
    </cofactor>
    <text evidence="18 19">Binds 1 potassium ion per subunit.</text>
</comment>
<evidence type="ECO:0000256" key="16">
    <source>
        <dbReference type="ARBA" id="ARBA00049209"/>
    </source>
</evidence>
<feature type="binding site" evidence="17">
    <location>
        <position position="473"/>
    </location>
    <ligand>
        <name>(6S)-NADPHX</name>
        <dbReference type="ChEBI" id="CHEBI:64076"/>
    </ligand>
</feature>
<protein>
    <recommendedName>
        <fullName evidence="19">Bifunctional NAD(P)H-hydrate repair enzyme</fullName>
    </recommendedName>
    <alternativeName>
        <fullName evidence="19">Nicotinamide nucleotide repair protein</fullName>
    </alternativeName>
    <domain>
        <recommendedName>
            <fullName evidence="19">ADP-dependent (S)-NAD(P)H-hydrate dehydratase</fullName>
            <ecNumber evidence="19">4.2.1.136</ecNumber>
        </recommendedName>
        <alternativeName>
            <fullName evidence="19">ADP-dependent NAD(P)HX dehydratase</fullName>
        </alternativeName>
    </domain>
    <domain>
        <recommendedName>
            <fullName evidence="19">NAD(P)H-hydrate epimerase</fullName>
            <ecNumber evidence="19">5.1.99.6</ecNumber>
        </recommendedName>
    </domain>
</protein>
<feature type="binding site" evidence="17">
    <location>
        <position position="472"/>
    </location>
    <ligand>
        <name>AMP</name>
        <dbReference type="ChEBI" id="CHEBI:456215"/>
    </ligand>
</feature>
<evidence type="ECO:0000256" key="2">
    <source>
        <dbReference type="ARBA" id="ARBA00000909"/>
    </source>
</evidence>
<keyword evidence="9 18" id="KW-0630">Potassium</keyword>
<evidence type="ECO:0000256" key="5">
    <source>
        <dbReference type="ARBA" id="ARBA00022723"/>
    </source>
</evidence>
<dbReference type="EMBL" id="CP012418">
    <property type="protein sequence ID" value="AOE50625.1"/>
    <property type="molecule type" value="Genomic_DNA"/>
</dbReference>
<dbReference type="CDD" id="cd01171">
    <property type="entry name" value="YXKO-related"/>
    <property type="match status" value="1"/>
</dbReference>
<dbReference type="PIRSF" id="PIRSF017184">
    <property type="entry name" value="Nnr"/>
    <property type="match status" value="1"/>
</dbReference>
<evidence type="ECO:0000256" key="14">
    <source>
        <dbReference type="ARBA" id="ARBA00025153"/>
    </source>
</evidence>
<evidence type="ECO:0000256" key="8">
    <source>
        <dbReference type="ARBA" id="ARBA00022857"/>
    </source>
</evidence>
<comment type="catalytic activity">
    <reaction evidence="2 18 19">
        <text>(6R)-NADPHX = (6S)-NADPHX</text>
        <dbReference type="Rhea" id="RHEA:32227"/>
        <dbReference type="ChEBI" id="CHEBI:64076"/>
        <dbReference type="ChEBI" id="CHEBI:64077"/>
        <dbReference type="EC" id="5.1.99.6"/>
    </reaction>
</comment>
<dbReference type="HAMAP" id="MF_01965">
    <property type="entry name" value="NADHX_dehydratase"/>
    <property type="match status" value="1"/>
</dbReference>
<comment type="caution">
    <text evidence="18">Lacks conserved residue(s) required for the propagation of feature annotation.</text>
</comment>
<dbReference type="HAMAP" id="MF_01966">
    <property type="entry name" value="NADHX_epimerase"/>
    <property type="match status" value="1"/>
</dbReference>
<keyword evidence="11 18" id="KW-0413">Isomerase</keyword>
<keyword evidence="23" id="KW-1185">Reference proteome</keyword>
<evidence type="ECO:0000256" key="9">
    <source>
        <dbReference type="ARBA" id="ARBA00022958"/>
    </source>
</evidence>
<dbReference type="InterPro" id="IPR017953">
    <property type="entry name" value="Carbohydrate_kinase_pred_CS"/>
</dbReference>
<comment type="subunit">
    <text evidence="17">Homotetramer.</text>
</comment>
<dbReference type="Pfam" id="PF01256">
    <property type="entry name" value="Carb_kinase"/>
    <property type="match status" value="1"/>
</dbReference>
<dbReference type="GO" id="GO:0052855">
    <property type="term" value="F:ADP-dependent NAD(P)H-hydrate dehydratase activity"/>
    <property type="evidence" value="ECO:0007669"/>
    <property type="project" value="UniProtKB-UniRule"/>
</dbReference>
<comment type="function">
    <text evidence="18">Catalyzes the epimerization of the S- and R-forms of NAD(P)HX, a damaged form of NAD(P)H that is a result of enzymatic or heat-dependent hydration. This is a prerequisite for the S-specific NAD(P)H-hydrate dehydratase to allow the repair of both epimers of NAD(P)HX.</text>
</comment>
<evidence type="ECO:0000256" key="3">
    <source>
        <dbReference type="ARBA" id="ARBA00006001"/>
    </source>
</evidence>
<reference evidence="23" key="1">
    <citation type="submission" date="2015-08" db="EMBL/GenBank/DDBJ databases">
        <authorList>
            <person name="Kim K.M."/>
        </authorList>
    </citation>
    <scope>NUCLEOTIDE SEQUENCE [LARGE SCALE GENOMIC DNA]</scope>
    <source>
        <strain evidence="23">KCTC 23892</strain>
    </source>
</reference>
<evidence type="ECO:0000259" key="21">
    <source>
        <dbReference type="PROSITE" id="PS51385"/>
    </source>
</evidence>
<keyword evidence="13" id="KW-0511">Multifunctional enzyme</keyword>
<name>A0A1B3BCX8_9GAMM</name>
<dbReference type="PATRIC" id="fig|1144748.3.peg.1935"/>
<comment type="catalytic activity">
    <reaction evidence="15 17 19">
        <text>(6S)-NADHX + ADP = AMP + phosphate + NADH + H(+)</text>
        <dbReference type="Rhea" id="RHEA:32223"/>
        <dbReference type="ChEBI" id="CHEBI:15378"/>
        <dbReference type="ChEBI" id="CHEBI:43474"/>
        <dbReference type="ChEBI" id="CHEBI:57945"/>
        <dbReference type="ChEBI" id="CHEBI:64074"/>
        <dbReference type="ChEBI" id="CHEBI:456215"/>
        <dbReference type="ChEBI" id="CHEBI:456216"/>
        <dbReference type="EC" id="4.2.1.136"/>
    </reaction>
</comment>
<feature type="binding site" evidence="18">
    <location>
        <position position="149"/>
    </location>
    <ligand>
        <name>(6S)-NADPHX</name>
        <dbReference type="ChEBI" id="CHEBI:64076"/>
    </ligand>
</feature>
<evidence type="ECO:0000256" key="7">
    <source>
        <dbReference type="ARBA" id="ARBA00022840"/>
    </source>
</evidence>
<accession>A0A1B3BCX8</accession>
<comment type="similarity">
    <text evidence="3 19">In the N-terminal section; belongs to the NnrE/AIBP family.</text>
</comment>
<evidence type="ECO:0000259" key="20">
    <source>
        <dbReference type="PROSITE" id="PS51383"/>
    </source>
</evidence>
<comment type="catalytic activity">
    <reaction evidence="1 18 19">
        <text>(6R)-NADHX = (6S)-NADHX</text>
        <dbReference type="Rhea" id="RHEA:32215"/>
        <dbReference type="ChEBI" id="CHEBI:64074"/>
        <dbReference type="ChEBI" id="CHEBI:64075"/>
        <dbReference type="EC" id="5.1.99.6"/>
    </reaction>
</comment>
<dbReference type="GO" id="GO:0052856">
    <property type="term" value="F:NAD(P)HX epimerase activity"/>
    <property type="evidence" value="ECO:0007669"/>
    <property type="project" value="UniProtKB-UniRule"/>
</dbReference>
<comment type="function">
    <text evidence="17">Catalyzes the dehydration of the S-form of NAD(P)HX at the expense of ADP, which is converted to AMP. Together with NAD(P)HX epimerase, which catalyzes the epimerization of the S- and R-forms, the enzyme allows the repair of both epimers of NAD(P)HX, a damaged form of NAD(P)H that is a result of enzymatic or heat-dependent hydration.</text>
</comment>
<feature type="domain" description="YjeF C-terminal" evidence="20">
    <location>
        <begin position="239"/>
        <end position="531"/>
    </location>
</feature>
<feature type="binding site" evidence="17">
    <location>
        <position position="390"/>
    </location>
    <ligand>
        <name>(6S)-NADPHX</name>
        <dbReference type="ChEBI" id="CHEBI:64076"/>
    </ligand>
</feature>
<feature type="binding site" evidence="18">
    <location>
        <position position="167"/>
    </location>
    <ligand>
        <name>(6S)-NADPHX</name>
        <dbReference type="ChEBI" id="CHEBI:64076"/>
    </ligand>
</feature>
<dbReference type="InterPro" id="IPR029056">
    <property type="entry name" value="Ribokinase-like"/>
</dbReference>
<evidence type="ECO:0000256" key="11">
    <source>
        <dbReference type="ARBA" id="ARBA00023235"/>
    </source>
</evidence>
<keyword evidence="8 17" id="KW-0521">NADP</keyword>
<keyword evidence="7 17" id="KW-0067">ATP-binding</keyword>
<keyword evidence="6 17" id="KW-0547">Nucleotide-binding</keyword>
<dbReference type="GO" id="GO:0046496">
    <property type="term" value="P:nicotinamide nucleotide metabolic process"/>
    <property type="evidence" value="ECO:0007669"/>
    <property type="project" value="UniProtKB-UniRule"/>
</dbReference>
<feature type="binding site" evidence="17">
    <location>
        <begin position="444"/>
        <end position="448"/>
    </location>
    <ligand>
        <name>AMP</name>
        <dbReference type="ChEBI" id="CHEBI:456215"/>
    </ligand>
</feature>
<comment type="similarity">
    <text evidence="17">Belongs to the NnrD/CARKD family.</text>
</comment>